<reference evidence="7" key="1">
    <citation type="submission" date="2023-06" db="EMBL/GenBank/DDBJ databases">
        <title>Gycomyces niveus sp.nov., a novel actinomycete isolated from soil in Shouguang.</title>
        <authorList>
            <person name="Yang X."/>
            <person name="Zhao J."/>
        </authorList>
    </citation>
    <scope>NUCLEOTIDE SEQUENCE</scope>
    <source>
        <strain evidence="7">NEAU C2</strain>
    </source>
</reference>
<dbReference type="PANTHER" id="PTHR43248:SF29">
    <property type="entry name" value="TRIPEPTIDYL AMINOPEPTIDASE"/>
    <property type="match status" value="1"/>
</dbReference>
<dbReference type="SUPFAM" id="SSF53474">
    <property type="entry name" value="alpha/beta-Hydrolases"/>
    <property type="match status" value="1"/>
</dbReference>
<comment type="similarity">
    <text evidence="1">Belongs to the peptidase S33 family.</text>
</comment>
<dbReference type="PROSITE" id="PS51257">
    <property type="entry name" value="PROKAR_LIPOPROTEIN"/>
    <property type="match status" value="1"/>
</dbReference>
<dbReference type="InterPro" id="IPR013595">
    <property type="entry name" value="Pept_S33_TAP-like_C"/>
</dbReference>
<dbReference type="Proteomes" id="UP001171902">
    <property type="component" value="Unassembled WGS sequence"/>
</dbReference>
<feature type="domain" description="AB hydrolase-1" evidence="5">
    <location>
        <begin position="111"/>
        <end position="314"/>
    </location>
</feature>
<dbReference type="Gene3D" id="3.40.50.1820">
    <property type="entry name" value="alpha/beta hydrolase"/>
    <property type="match status" value="1"/>
</dbReference>
<dbReference type="InterPro" id="IPR000073">
    <property type="entry name" value="AB_hydrolase_1"/>
</dbReference>
<dbReference type="Pfam" id="PF00561">
    <property type="entry name" value="Abhydrolase_1"/>
    <property type="match status" value="1"/>
</dbReference>
<dbReference type="Pfam" id="PF08386">
    <property type="entry name" value="Abhydrolase_4"/>
    <property type="match status" value="1"/>
</dbReference>
<evidence type="ECO:0000313" key="7">
    <source>
        <dbReference type="EMBL" id="MDN3242616.1"/>
    </source>
</evidence>
<evidence type="ECO:0000259" key="5">
    <source>
        <dbReference type="Pfam" id="PF00561"/>
    </source>
</evidence>
<evidence type="ECO:0000256" key="1">
    <source>
        <dbReference type="ARBA" id="ARBA00010088"/>
    </source>
</evidence>
<keyword evidence="8" id="KW-1185">Reference proteome</keyword>
<comment type="caution">
    <text evidence="7">The sequence shown here is derived from an EMBL/GenBank/DDBJ whole genome shotgun (WGS) entry which is preliminary data.</text>
</comment>
<dbReference type="InterPro" id="IPR029058">
    <property type="entry name" value="AB_hydrolase_fold"/>
</dbReference>
<dbReference type="PANTHER" id="PTHR43248">
    <property type="entry name" value="2-SUCCINYL-6-HYDROXY-2,4-CYCLOHEXADIENE-1-CARBOXYLATE SYNTHASE"/>
    <property type="match status" value="1"/>
</dbReference>
<feature type="signal peptide" evidence="4">
    <location>
        <begin position="1"/>
        <end position="20"/>
    </location>
</feature>
<protein>
    <submittedName>
        <fullName evidence="7">Alpha/beta hydrolase</fullName>
    </submittedName>
</protein>
<accession>A0ABT7YVG5</accession>
<dbReference type="InterPro" id="IPR051601">
    <property type="entry name" value="Serine_prot/Carboxylest_S33"/>
</dbReference>
<gene>
    <name evidence="7" type="ORF">QWI33_23035</name>
</gene>
<dbReference type="GO" id="GO:0016787">
    <property type="term" value="F:hydrolase activity"/>
    <property type="evidence" value="ECO:0007669"/>
    <property type="project" value="UniProtKB-KW"/>
</dbReference>
<dbReference type="EMBL" id="JAUEMJ010000009">
    <property type="protein sequence ID" value="MDN3242616.1"/>
    <property type="molecule type" value="Genomic_DNA"/>
</dbReference>
<feature type="chain" id="PRO_5045094283" evidence="4">
    <location>
        <begin position="21"/>
        <end position="529"/>
    </location>
</feature>
<evidence type="ECO:0000256" key="3">
    <source>
        <dbReference type="ARBA" id="ARBA00022801"/>
    </source>
</evidence>
<keyword evidence="3 7" id="KW-0378">Hydrolase</keyword>
<name>A0ABT7YVG5_9ACTN</name>
<sequence length="529" mass="55199">MKRTATLTAAVAVLAAAALASCGEDYDGNGSAKARSGVTTVQAEVEKVDWGPCDLAAMYGDAELDAEQTAWAEALECGAITVPVDYEDTGGDRVAIAMVRHPATGDRTGSLLINPGGPGGSGVELAMSPFLPPEVTAAFDVVGFDPRGVGASQNLTCGNSDPFGSALAEVDTDEPDAITDAEATALDSGAELFTAGCTEQVKANFLANMGTENVARDMEVMRSALGDDGLTFLGYSYGTYIGQMYLYLYPDKVRAMVLDGVMRTSGSVLDLAEGQATGFETAWQAFIAYCLTVDGCPFTSADTADAELEAMLTDAQDAVGGKPTVGEMLTMIAESLYSEAKWPALERLLAAVDAGTIRELAQQLEDLAGAEGASRLLPRRLPPLPLPRRDTDANFYGVQCVDRVNPTGFNSYQNAAEDSYGNSALFGAGIAWSYLPCASWSASEPGPESVNGRGAPDVVLIGNTGDPATPYAWAESVAKELDSGVLLTYEGSGHTAYALGHNCIDDPVTAYLVDLDVPEDGLQCPQELG</sequence>
<evidence type="ECO:0000256" key="2">
    <source>
        <dbReference type="ARBA" id="ARBA00022729"/>
    </source>
</evidence>
<keyword evidence="2 4" id="KW-0732">Signal</keyword>
<evidence type="ECO:0000256" key="4">
    <source>
        <dbReference type="SAM" id="SignalP"/>
    </source>
</evidence>
<evidence type="ECO:0000313" key="8">
    <source>
        <dbReference type="Proteomes" id="UP001171902"/>
    </source>
</evidence>
<evidence type="ECO:0000259" key="6">
    <source>
        <dbReference type="Pfam" id="PF08386"/>
    </source>
</evidence>
<dbReference type="RefSeq" id="WP_289959282.1">
    <property type="nucleotide sequence ID" value="NZ_JAUEMJ010000009.1"/>
</dbReference>
<organism evidence="7 8">
    <name type="scientific">Glycomyces tritici</name>
    <dbReference type="NCBI Taxonomy" id="2665176"/>
    <lineage>
        <taxon>Bacteria</taxon>
        <taxon>Bacillati</taxon>
        <taxon>Actinomycetota</taxon>
        <taxon>Actinomycetes</taxon>
        <taxon>Glycomycetales</taxon>
        <taxon>Glycomycetaceae</taxon>
        <taxon>Glycomyces</taxon>
    </lineage>
</organism>
<feature type="domain" description="Peptidase S33 tripeptidyl aminopeptidase-like C-terminal" evidence="6">
    <location>
        <begin position="425"/>
        <end position="524"/>
    </location>
</feature>
<proteinExistence type="inferred from homology"/>